<proteinExistence type="inferred from homology"/>
<keyword evidence="10 15" id="KW-0472">Membrane</keyword>
<keyword evidence="7 15" id="KW-0812">Transmembrane</keyword>
<accession>A0A1I8H9N7</accession>
<keyword evidence="5" id="KW-1003">Cell membrane</keyword>
<evidence type="ECO:0000256" key="2">
    <source>
        <dbReference type="ARBA" id="ARBA00004536"/>
    </source>
</evidence>
<dbReference type="GO" id="GO:0005912">
    <property type="term" value="C:adherens junction"/>
    <property type="evidence" value="ECO:0007669"/>
    <property type="project" value="UniProtKB-SubCell"/>
</dbReference>
<evidence type="ECO:0000313" key="17">
    <source>
        <dbReference type="WBParaSite" id="maker-uti_cns_0005128-snap-gene-0.19-mRNA-1"/>
    </source>
</evidence>
<evidence type="ECO:0000256" key="15">
    <source>
        <dbReference type="SAM" id="Phobius"/>
    </source>
</evidence>
<evidence type="ECO:0000256" key="10">
    <source>
        <dbReference type="ARBA" id="ARBA00023136"/>
    </source>
</evidence>
<keyword evidence="8" id="KW-0965">Cell junction</keyword>
<evidence type="ECO:0000256" key="1">
    <source>
        <dbReference type="ARBA" id="ARBA00004496"/>
    </source>
</evidence>
<keyword evidence="9 15" id="KW-1133">Transmembrane helix</keyword>
<feature type="transmembrane region" description="Helical" evidence="15">
    <location>
        <begin position="138"/>
        <end position="160"/>
    </location>
</feature>
<dbReference type="Proteomes" id="UP000095280">
    <property type="component" value="Unplaced"/>
</dbReference>
<dbReference type="GO" id="GO:0005737">
    <property type="term" value="C:cytoplasm"/>
    <property type="evidence" value="ECO:0007669"/>
    <property type="project" value="UniProtKB-SubCell"/>
</dbReference>
<protein>
    <recommendedName>
        <fullName evidence="13">Tetraspanin-33</fullName>
    </recommendedName>
</protein>
<keyword evidence="16" id="KW-1185">Reference proteome</keyword>
<dbReference type="GO" id="GO:0072659">
    <property type="term" value="P:protein localization to plasma membrane"/>
    <property type="evidence" value="ECO:0007669"/>
    <property type="project" value="UniProtKB-ARBA"/>
</dbReference>
<feature type="transmembrane region" description="Helical" evidence="15">
    <location>
        <begin position="103"/>
        <end position="126"/>
    </location>
</feature>
<name>A0A1I8H9N7_9PLAT</name>
<evidence type="ECO:0000256" key="5">
    <source>
        <dbReference type="ARBA" id="ARBA00022475"/>
    </source>
</evidence>
<evidence type="ECO:0000256" key="13">
    <source>
        <dbReference type="ARBA" id="ARBA00040369"/>
    </source>
</evidence>
<evidence type="ECO:0000256" key="14">
    <source>
        <dbReference type="SAM" id="MobiDB-lite"/>
    </source>
</evidence>
<dbReference type="GO" id="GO:0065003">
    <property type="term" value="P:protein-containing complex assembly"/>
    <property type="evidence" value="ECO:0007669"/>
    <property type="project" value="UniProtKB-ARBA"/>
</dbReference>
<evidence type="ECO:0000256" key="4">
    <source>
        <dbReference type="ARBA" id="ARBA00006840"/>
    </source>
</evidence>
<evidence type="ECO:0000256" key="11">
    <source>
        <dbReference type="ARBA" id="ARBA00023157"/>
    </source>
</evidence>
<dbReference type="Gene3D" id="1.10.1450.10">
    <property type="entry name" value="Tetraspanin"/>
    <property type="match status" value="1"/>
</dbReference>
<reference evidence="17" key="1">
    <citation type="submission" date="2016-11" db="UniProtKB">
        <authorList>
            <consortium name="WormBaseParasite"/>
        </authorList>
    </citation>
    <scope>IDENTIFICATION</scope>
</reference>
<evidence type="ECO:0000256" key="3">
    <source>
        <dbReference type="ARBA" id="ARBA00004651"/>
    </source>
</evidence>
<feature type="region of interest" description="Disordered" evidence="14">
    <location>
        <begin position="1"/>
        <end position="35"/>
    </location>
</feature>
<dbReference type="FunFam" id="1.10.1450.10:FF:000007">
    <property type="entry name" value="Tetraspanin"/>
    <property type="match status" value="1"/>
</dbReference>
<dbReference type="GO" id="GO:0046930">
    <property type="term" value="C:pore complex"/>
    <property type="evidence" value="ECO:0007669"/>
    <property type="project" value="UniProtKB-ARBA"/>
</dbReference>
<dbReference type="AlphaFoldDB" id="A0A1I8H9N7"/>
<evidence type="ECO:0000256" key="7">
    <source>
        <dbReference type="ARBA" id="ARBA00022692"/>
    </source>
</evidence>
<dbReference type="PANTHER" id="PTHR19282">
    <property type="entry name" value="TETRASPANIN"/>
    <property type="match status" value="1"/>
</dbReference>
<dbReference type="PRINTS" id="PR00259">
    <property type="entry name" value="TMFOUR"/>
</dbReference>
<sequence>PISFQPNRRGYQAPPGKPSCHGSNNNNAKRQRRQCQPMPRAIVSGGRRTNFVNPCIKYALFFFNFVFWLAGSLILGIGVAAAFMKREAFDSASGGVKDIFSVIFDATLVFIAFGALVFLLTFAGCLGSLRDNACLLKFFALSLFVIFLAECAAAIAVFVLKDRAIEYVETVLKANMITMYREERYEDTQNFIDWYHKNLACCGAASYRDWNDNKYFACSANNTSPERCGVPFSCCKKMNDIDDRVINTMCGYHVTDPRNTEQPEARIWTVGCVEATRKYIENNVIPVAGVAIAVSVVQLTAIFLSRVLAGQIQDQVTLLRRTGELV</sequence>
<dbReference type="SUPFAM" id="SSF48652">
    <property type="entry name" value="Tetraspanin"/>
    <property type="match status" value="1"/>
</dbReference>
<dbReference type="GO" id="GO:0019899">
    <property type="term" value="F:enzyme binding"/>
    <property type="evidence" value="ECO:0007669"/>
    <property type="project" value="UniProtKB-ARBA"/>
</dbReference>
<keyword evidence="11" id="KW-1015">Disulfide bond</keyword>
<dbReference type="GO" id="GO:0005886">
    <property type="term" value="C:plasma membrane"/>
    <property type="evidence" value="ECO:0007669"/>
    <property type="project" value="UniProtKB-SubCell"/>
</dbReference>
<keyword evidence="6" id="KW-0963">Cytoplasm</keyword>
<evidence type="ECO:0000256" key="8">
    <source>
        <dbReference type="ARBA" id="ARBA00022949"/>
    </source>
</evidence>
<keyword evidence="12" id="KW-0325">Glycoprotein</keyword>
<dbReference type="Pfam" id="PF00335">
    <property type="entry name" value="Tetraspanin"/>
    <property type="match status" value="1"/>
</dbReference>
<evidence type="ECO:0000256" key="12">
    <source>
        <dbReference type="ARBA" id="ARBA00023180"/>
    </source>
</evidence>
<feature type="transmembrane region" description="Helical" evidence="15">
    <location>
        <begin position="58"/>
        <end position="83"/>
    </location>
</feature>
<dbReference type="InterPro" id="IPR008952">
    <property type="entry name" value="Tetraspanin_EC2_sf"/>
</dbReference>
<comment type="similarity">
    <text evidence="4">Belongs to the tetraspanin (TM4SF) family.</text>
</comment>
<dbReference type="InterPro" id="IPR018499">
    <property type="entry name" value="Tetraspanin/Peripherin"/>
</dbReference>
<dbReference type="WBParaSite" id="maker-uti_cns_0005128-snap-gene-0.19-mRNA-1">
    <property type="protein sequence ID" value="maker-uti_cns_0005128-snap-gene-0.19-mRNA-1"/>
    <property type="gene ID" value="maker-uti_cns_0005128-snap-gene-0.19"/>
</dbReference>
<organism evidence="16 17">
    <name type="scientific">Macrostomum lignano</name>
    <dbReference type="NCBI Taxonomy" id="282301"/>
    <lineage>
        <taxon>Eukaryota</taxon>
        <taxon>Metazoa</taxon>
        <taxon>Spiralia</taxon>
        <taxon>Lophotrochozoa</taxon>
        <taxon>Platyhelminthes</taxon>
        <taxon>Rhabditophora</taxon>
        <taxon>Macrostomorpha</taxon>
        <taxon>Macrostomida</taxon>
        <taxon>Macrostomidae</taxon>
        <taxon>Macrostomum</taxon>
    </lineage>
</organism>
<evidence type="ECO:0000313" key="16">
    <source>
        <dbReference type="Proteomes" id="UP000095280"/>
    </source>
</evidence>
<dbReference type="GO" id="GO:0051604">
    <property type="term" value="P:protein maturation"/>
    <property type="evidence" value="ECO:0007669"/>
    <property type="project" value="UniProtKB-ARBA"/>
</dbReference>
<evidence type="ECO:0000256" key="6">
    <source>
        <dbReference type="ARBA" id="ARBA00022490"/>
    </source>
</evidence>
<comment type="subcellular location">
    <subcellularLocation>
        <location evidence="2">Cell junction</location>
        <location evidence="2">Adherens junction</location>
    </subcellularLocation>
    <subcellularLocation>
        <location evidence="3">Cell membrane</location>
        <topology evidence="3">Multi-pass membrane protein</topology>
    </subcellularLocation>
    <subcellularLocation>
        <location evidence="1">Cytoplasm</location>
    </subcellularLocation>
</comment>
<dbReference type="PANTHER" id="PTHR19282:SF431">
    <property type="entry name" value="TETRASPANIN 26A, ISOFORM B-RELATED"/>
    <property type="match status" value="1"/>
</dbReference>
<evidence type="ECO:0000256" key="9">
    <source>
        <dbReference type="ARBA" id="ARBA00022989"/>
    </source>
</evidence>